<organism evidence="1 2">
    <name type="scientific">Sessilibacter corallicola</name>
    <dbReference type="NCBI Taxonomy" id="2904075"/>
    <lineage>
        <taxon>Bacteria</taxon>
        <taxon>Pseudomonadati</taxon>
        <taxon>Pseudomonadota</taxon>
        <taxon>Gammaproteobacteria</taxon>
        <taxon>Cellvibrionales</taxon>
        <taxon>Cellvibrionaceae</taxon>
        <taxon>Sessilibacter</taxon>
    </lineage>
</organism>
<comment type="caution">
    <text evidence="1">The sequence shown here is derived from an EMBL/GenBank/DDBJ whole genome shotgun (WGS) entry which is preliminary data.</text>
</comment>
<reference evidence="1 2" key="1">
    <citation type="submission" date="2024-04" db="EMBL/GenBank/DDBJ databases">
        <title>Draft genome sequence of Sessilibacter corallicola NBRC 116591.</title>
        <authorList>
            <person name="Miyakawa T."/>
            <person name="Kusuya Y."/>
            <person name="Miura T."/>
        </authorList>
    </citation>
    <scope>NUCLEOTIDE SEQUENCE [LARGE SCALE GENOMIC DNA]</scope>
    <source>
        <strain evidence="1 2">KU-00831-HH</strain>
    </source>
</reference>
<dbReference type="Proteomes" id="UP001465153">
    <property type="component" value="Unassembled WGS sequence"/>
</dbReference>
<evidence type="ECO:0000313" key="2">
    <source>
        <dbReference type="Proteomes" id="UP001465153"/>
    </source>
</evidence>
<name>A0ABQ0A5I2_9GAMM</name>
<evidence type="ECO:0000313" key="1">
    <source>
        <dbReference type="EMBL" id="GAA6166830.1"/>
    </source>
</evidence>
<dbReference type="EMBL" id="BAABWN010000002">
    <property type="protein sequence ID" value="GAA6166830.1"/>
    <property type="molecule type" value="Genomic_DNA"/>
</dbReference>
<gene>
    <name evidence="1" type="ORF">NBRC116591_06400</name>
</gene>
<proteinExistence type="predicted"/>
<accession>A0ABQ0A5I2</accession>
<dbReference type="RefSeq" id="WP_353301666.1">
    <property type="nucleotide sequence ID" value="NZ_BAABWN010000002.1"/>
</dbReference>
<keyword evidence="2" id="KW-1185">Reference proteome</keyword>
<sequence length="416" mass="47851">MDRKDFRDLELALGIQAPWFIKFARFNEGDKCYDVVLDTGDKNLLSTFFSTAKKVDDSDLVTGRWRYMNVGIYPVYVHANVPKTISTENGHISREIISRMAFLGDTTRNYSNFLRQQVALAQAKNIDQQSIANFLGVNDNTVQVIVEDLRRSDVKVQRLALIPTEVDKIWEQLIRNHHSLRTQVLPLKFLLSRLSLAAAKATDPGKLYNLTIELRKFFIENHAQLEVEIEQICGVNTDHLRQQVRQNAVKQKLVLPSVRSSVWIDLLTGKVNLNSGSVPLNLLISKQRNVFVQGNTDNEKLQAIETIRQYFKKNYRTLIQELTLLNKSMKNVSTSEILLPEVDHKVWQKIIEDENFIPSEHMAYRLLLAKLRAQVMTKPDPVIKLQAARRIRDFLGQNRKSMRQEVGVLMKQMAAV</sequence>
<protein>
    <submittedName>
        <fullName evidence="1">Uncharacterized protein</fullName>
    </submittedName>
</protein>